<name>W6PZ53_PENRF</name>
<organism evidence="1 2">
    <name type="scientific">Penicillium roqueforti (strain FM164)</name>
    <dbReference type="NCBI Taxonomy" id="1365484"/>
    <lineage>
        <taxon>Eukaryota</taxon>
        <taxon>Fungi</taxon>
        <taxon>Dikarya</taxon>
        <taxon>Ascomycota</taxon>
        <taxon>Pezizomycotina</taxon>
        <taxon>Eurotiomycetes</taxon>
        <taxon>Eurotiomycetidae</taxon>
        <taxon>Eurotiales</taxon>
        <taxon>Aspergillaceae</taxon>
        <taxon>Penicillium</taxon>
    </lineage>
</organism>
<protein>
    <submittedName>
        <fullName evidence="1">Genomic scaffold, ProqFM164S01</fullName>
    </submittedName>
</protein>
<keyword evidence="2" id="KW-1185">Reference proteome</keyword>
<evidence type="ECO:0000313" key="2">
    <source>
        <dbReference type="Proteomes" id="UP000030686"/>
    </source>
</evidence>
<dbReference type="EMBL" id="HG792015">
    <property type="protein sequence ID" value="CDM29011.1"/>
    <property type="molecule type" value="Genomic_DNA"/>
</dbReference>
<gene>
    <name evidence="1" type="ORF">PROQFM164_S01g002822</name>
</gene>
<sequence>MAVFMFRNAVRPLSRALARDSPTRHFHHIATEFIALDATGRPVSEKVPVVIGNPGQAYVLISPSVGEAFRDASSTASTRDRCKLTFFHDTKHFGLTPSSYPRLHVPAQFPRQSDSNTSPATILLSGKMYEIVLDGTEDAEFAEHSSASGEYLKPVLDQLETM</sequence>
<accession>W6PZ53</accession>
<dbReference type="AlphaFoldDB" id="W6PZ53"/>
<reference evidence="1" key="1">
    <citation type="journal article" date="2014" name="Nat. Commun.">
        <title>Multiple recent horizontal transfers of a large genomic region in cheese making fungi.</title>
        <authorList>
            <person name="Cheeseman K."/>
            <person name="Ropars J."/>
            <person name="Renault P."/>
            <person name="Dupont J."/>
            <person name="Gouzy J."/>
            <person name="Branca A."/>
            <person name="Abraham A.L."/>
            <person name="Ceppi M."/>
            <person name="Conseiller E."/>
            <person name="Debuchy R."/>
            <person name="Malagnac F."/>
            <person name="Goarin A."/>
            <person name="Silar P."/>
            <person name="Lacoste S."/>
            <person name="Sallet E."/>
            <person name="Bensimon A."/>
            <person name="Giraud T."/>
            <person name="Brygoo Y."/>
        </authorList>
    </citation>
    <scope>NUCLEOTIDE SEQUENCE [LARGE SCALE GENOMIC DNA]</scope>
    <source>
        <strain evidence="1">FM164</strain>
    </source>
</reference>
<dbReference type="OMA" id="HEIVIDG"/>
<dbReference type="Proteomes" id="UP000030686">
    <property type="component" value="Unassembled WGS sequence"/>
</dbReference>
<proteinExistence type="predicted"/>
<evidence type="ECO:0000313" key="1">
    <source>
        <dbReference type="EMBL" id="CDM29011.1"/>
    </source>
</evidence>
<dbReference type="STRING" id="1365484.W6PZ53"/>
<dbReference type="OrthoDB" id="5330139at2759"/>